<feature type="region of interest" description="Disordered" evidence="1">
    <location>
        <begin position="67"/>
        <end position="93"/>
    </location>
</feature>
<evidence type="ECO:0008006" key="5">
    <source>
        <dbReference type="Google" id="ProtNLM"/>
    </source>
</evidence>
<evidence type="ECO:0000256" key="2">
    <source>
        <dbReference type="SAM" id="SignalP"/>
    </source>
</evidence>
<name>A0A7V8JT51_9BURK</name>
<comment type="caution">
    <text evidence="3">The sequence shown here is derived from an EMBL/GenBank/DDBJ whole genome shotgun (WGS) entry which is preliminary data.</text>
</comment>
<dbReference type="AlphaFoldDB" id="A0A7V8JT51"/>
<feature type="signal peptide" evidence="2">
    <location>
        <begin position="1"/>
        <end position="21"/>
    </location>
</feature>
<organism evidence="3 4">
    <name type="scientific">Herbaspirillum frisingense</name>
    <dbReference type="NCBI Taxonomy" id="92645"/>
    <lineage>
        <taxon>Bacteria</taxon>
        <taxon>Pseudomonadati</taxon>
        <taxon>Pseudomonadota</taxon>
        <taxon>Betaproteobacteria</taxon>
        <taxon>Burkholderiales</taxon>
        <taxon>Oxalobacteraceae</taxon>
        <taxon>Herbaspirillum</taxon>
    </lineage>
</organism>
<protein>
    <recommendedName>
        <fullName evidence="5">DUF4148 domain-containing protein</fullName>
    </recommendedName>
</protein>
<feature type="chain" id="PRO_5030516818" description="DUF4148 domain-containing protein" evidence="2">
    <location>
        <begin position="22"/>
        <end position="93"/>
    </location>
</feature>
<dbReference type="InterPro" id="IPR025421">
    <property type="entry name" value="DUF4148"/>
</dbReference>
<accession>A0A7V8JT51</accession>
<reference evidence="4" key="1">
    <citation type="journal article" date="2020" name="MBio">
        <title>Horizontal gene transfer to a defensive symbiont with a reduced genome amongst a multipartite beetle microbiome.</title>
        <authorList>
            <person name="Waterworth S.C."/>
            <person name="Florez L.V."/>
            <person name="Rees E.R."/>
            <person name="Hertweck C."/>
            <person name="Kaltenpoth M."/>
            <person name="Kwan J.C."/>
        </authorList>
    </citation>
    <scope>NUCLEOTIDE SEQUENCE [LARGE SCALE GENOMIC DNA]</scope>
</reference>
<sequence>MNIKNILIAASLLTAAGAAMAEAPYPPETPFTSTQTRADVKAELQRARANGEVAVGNEYPIVRQAESHLSRQQVQSEAQQASSAKDQNLYNGA</sequence>
<keyword evidence="2" id="KW-0732">Signal</keyword>
<gene>
    <name evidence="3" type="ORF">GAK35_03099</name>
</gene>
<proteinExistence type="predicted"/>
<evidence type="ECO:0000313" key="4">
    <source>
        <dbReference type="Proteomes" id="UP000462435"/>
    </source>
</evidence>
<dbReference type="Proteomes" id="UP000462435">
    <property type="component" value="Unassembled WGS sequence"/>
</dbReference>
<feature type="compositionally biased region" description="Low complexity" evidence="1">
    <location>
        <begin position="72"/>
        <end position="84"/>
    </location>
</feature>
<dbReference type="Pfam" id="PF13663">
    <property type="entry name" value="DUF4148"/>
    <property type="match status" value="1"/>
</dbReference>
<evidence type="ECO:0000313" key="3">
    <source>
        <dbReference type="EMBL" id="KAF1041757.1"/>
    </source>
</evidence>
<evidence type="ECO:0000256" key="1">
    <source>
        <dbReference type="SAM" id="MobiDB-lite"/>
    </source>
</evidence>
<dbReference type="EMBL" id="WNDX01000107">
    <property type="protein sequence ID" value="KAF1041757.1"/>
    <property type="molecule type" value="Genomic_DNA"/>
</dbReference>